<dbReference type="PANTHER" id="PTHR31423:SF3">
    <property type="entry name" value="PROLYL-TRNA SYNTHETASE ASSOCIATED DOMAIN-CONTAINING PROTEIN 1-RELATED"/>
    <property type="match status" value="1"/>
</dbReference>
<evidence type="ECO:0000256" key="1">
    <source>
        <dbReference type="ARBA" id="ARBA00010201"/>
    </source>
</evidence>
<comment type="similarity">
    <text evidence="1">Belongs to the PRORSD1 family.</text>
</comment>
<dbReference type="CDD" id="cd04335">
    <property type="entry name" value="PrdX_deacylase"/>
    <property type="match status" value="1"/>
</dbReference>
<gene>
    <name evidence="3" type="ORF">ANBU17_18550</name>
</gene>
<evidence type="ECO:0000259" key="2">
    <source>
        <dbReference type="Pfam" id="PF04073"/>
    </source>
</evidence>
<protein>
    <submittedName>
        <fullName evidence="3">Prolyl-tRNA editing protein proX</fullName>
    </submittedName>
</protein>
<dbReference type="InterPro" id="IPR007214">
    <property type="entry name" value="YbaK/aa-tRNA-synth-assoc-dom"/>
</dbReference>
<dbReference type="InterPro" id="IPR040285">
    <property type="entry name" value="ProX/PRXD1"/>
</dbReference>
<name>A0A916VDR4_9FIRM</name>
<proteinExistence type="inferred from homology"/>
<dbReference type="PANTHER" id="PTHR31423">
    <property type="entry name" value="YBAK DOMAIN-CONTAINING PROTEIN"/>
    <property type="match status" value="1"/>
</dbReference>
<dbReference type="FunFam" id="3.90.960.10:FF:000005">
    <property type="entry name" value="Putative prolyl-tRNA synthetase"/>
    <property type="match status" value="1"/>
</dbReference>
<feature type="domain" description="YbaK/aminoacyl-tRNA synthetase-associated" evidence="2">
    <location>
        <begin position="26"/>
        <end position="153"/>
    </location>
</feature>
<evidence type="ECO:0000313" key="4">
    <source>
        <dbReference type="Proteomes" id="UP000613208"/>
    </source>
</evidence>
<reference evidence="3" key="1">
    <citation type="submission" date="2020-06" db="EMBL/GenBank/DDBJ databases">
        <title>Characterization of fructooligosaccharide metabolism and fructooligosaccharide-degrading enzymes in human commensal butyrate producers.</title>
        <authorList>
            <person name="Tanno H."/>
            <person name="Fujii T."/>
            <person name="Hirano K."/>
            <person name="Maeno S."/>
            <person name="Tonozuka T."/>
            <person name="Sakamoto M."/>
            <person name="Ohkuma M."/>
            <person name="Tochio T."/>
            <person name="Endo A."/>
        </authorList>
    </citation>
    <scope>NUCLEOTIDE SEQUENCE</scope>
    <source>
        <strain evidence="3">JCM 17466</strain>
    </source>
</reference>
<dbReference type="Gene3D" id="3.90.960.10">
    <property type="entry name" value="YbaK/aminoacyl-tRNA synthetase-associated domain"/>
    <property type="match status" value="1"/>
</dbReference>
<dbReference type="Pfam" id="PF04073">
    <property type="entry name" value="tRNA_edit"/>
    <property type="match status" value="1"/>
</dbReference>
<sequence>MSMTEEGKKVLAVLDEKKIPYECMEHEPVYTVEEIQERNLWHHKDGIGAKNLFLRDGSGKRHFLVVVRDDKQADLKQVRAEIKSSRLSFASEERLERYLHVSPGSVSPLGILNDTECMVEVFFDQDLKQYSYMAVHPNDNRATLWMKTEDLVKIIKEHGNSFAWIRI</sequence>
<evidence type="ECO:0000313" key="3">
    <source>
        <dbReference type="EMBL" id="GFO85508.1"/>
    </source>
</evidence>
<accession>A0A916VDR4</accession>
<dbReference type="SUPFAM" id="SSF55826">
    <property type="entry name" value="YbaK/ProRS associated domain"/>
    <property type="match status" value="1"/>
</dbReference>
<organism evidence="3 4">
    <name type="scientific">Anaerostipes butyraticus</name>
    <dbReference type="NCBI Taxonomy" id="645466"/>
    <lineage>
        <taxon>Bacteria</taxon>
        <taxon>Bacillati</taxon>
        <taxon>Bacillota</taxon>
        <taxon>Clostridia</taxon>
        <taxon>Lachnospirales</taxon>
        <taxon>Lachnospiraceae</taxon>
        <taxon>Anaerostipes</taxon>
    </lineage>
</organism>
<dbReference type="GO" id="GO:0002161">
    <property type="term" value="F:aminoacyl-tRNA deacylase activity"/>
    <property type="evidence" value="ECO:0007669"/>
    <property type="project" value="InterPro"/>
</dbReference>
<keyword evidence="4" id="KW-1185">Reference proteome</keyword>
<dbReference type="InterPro" id="IPR036754">
    <property type="entry name" value="YbaK/aa-tRNA-synt-asso_dom_sf"/>
</dbReference>
<comment type="caution">
    <text evidence="3">The sequence shown here is derived from an EMBL/GenBank/DDBJ whole genome shotgun (WGS) entry which is preliminary data.</text>
</comment>
<dbReference type="EMBL" id="BLYI01000043">
    <property type="protein sequence ID" value="GFO85508.1"/>
    <property type="molecule type" value="Genomic_DNA"/>
</dbReference>
<dbReference type="AlphaFoldDB" id="A0A916VDR4"/>
<dbReference type="Proteomes" id="UP000613208">
    <property type="component" value="Unassembled WGS sequence"/>
</dbReference>